<evidence type="ECO:0000313" key="11">
    <source>
        <dbReference type="EMBL" id="OWF41739.1"/>
    </source>
</evidence>
<reference evidence="11 12" key="1">
    <citation type="journal article" date="2017" name="Nat. Ecol. Evol.">
        <title>Scallop genome provides insights into evolution of bilaterian karyotype and development.</title>
        <authorList>
            <person name="Wang S."/>
            <person name="Zhang J."/>
            <person name="Jiao W."/>
            <person name="Li J."/>
            <person name="Xun X."/>
            <person name="Sun Y."/>
            <person name="Guo X."/>
            <person name="Huan P."/>
            <person name="Dong B."/>
            <person name="Zhang L."/>
            <person name="Hu X."/>
            <person name="Sun X."/>
            <person name="Wang J."/>
            <person name="Zhao C."/>
            <person name="Wang Y."/>
            <person name="Wang D."/>
            <person name="Huang X."/>
            <person name="Wang R."/>
            <person name="Lv J."/>
            <person name="Li Y."/>
            <person name="Zhang Z."/>
            <person name="Liu B."/>
            <person name="Lu W."/>
            <person name="Hui Y."/>
            <person name="Liang J."/>
            <person name="Zhou Z."/>
            <person name="Hou R."/>
            <person name="Li X."/>
            <person name="Liu Y."/>
            <person name="Li H."/>
            <person name="Ning X."/>
            <person name="Lin Y."/>
            <person name="Zhao L."/>
            <person name="Xing Q."/>
            <person name="Dou J."/>
            <person name="Li Y."/>
            <person name="Mao J."/>
            <person name="Guo H."/>
            <person name="Dou H."/>
            <person name="Li T."/>
            <person name="Mu C."/>
            <person name="Jiang W."/>
            <person name="Fu Q."/>
            <person name="Fu X."/>
            <person name="Miao Y."/>
            <person name="Liu J."/>
            <person name="Yu Q."/>
            <person name="Li R."/>
            <person name="Liao H."/>
            <person name="Li X."/>
            <person name="Kong Y."/>
            <person name="Jiang Z."/>
            <person name="Chourrout D."/>
            <person name="Li R."/>
            <person name="Bao Z."/>
        </authorList>
    </citation>
    <scope>NUCLEOTIDE SEQUENCE [LARGE SCALE GENOMIC DNA]</scope>
    <source>
        <strain evidence="11 12">PY_sf001</strain>
    </source>
</reference>
<feature type="transmembrane region" description="Helical" evidence="8">
    <location>
        <begin position="428"/>
        <end position="449"/>
    </location>
</feature>
<sequence length="697" mass="75843">MDVTNKKSSPGVDVFDKANLVLMEEDGDNPDARKCGLGPCRPDSLQKFANIQSFIGIYSVVGVMTSLMTSYLGSQIPSIERQYGLKSSYSGVIMSFNDIGYFVFILFISSLAKYVHIPLILSAAFVLYGISGILCSVPHFISLASNSIQFVTSGPLNFDNNGSKPAMSSSQNIPLCDPFFNGSDITSGACMAENDGQASGIEMVNDGIRQTFLAFFGIGMMLQGVGKSLRGPFVTVYVDDNGKRSRTGFYMGVIVALAICGPVLGYIFGGMLSRVYVTLEDVDMSPRDPRWVGAWWMGFLVFGACSIIFSLPLVLFPRNLKKQPALKIEGKARSEMSRKEKIKEGALSYWRIVKNPVYMAQMVSTTLDMGGRAGYYAFLSKYIHTQFSIPLWQANITLAFANISSVALGSFFGGLISRRVKLTPCKTLGILVAFHAVNMILFAGGLLLGCDQPEIIGPNSKYSDKLPSVNYSTICSSNCGCKEDDFFPICGSNGVNFHSPCYAGCESPLGKGGNFVNCTCIPDGRASAGLCEADCGMLYPFAVLSFAAGFILALSISPSIIAKIRCVEDRDKSTSIGLSSFFSSLLGFLPSPIIFGKVVDSTCLIWQKSCQSEGACLLYDNVDFRLKIHLIPLIYMFAGMCCLSFAFYKVRSLKKWSSEETEEYEAVLYLAENEKADKNDSNSTGTEKTPNAQDMKI</sequence>
<dbReference type="InterPro" id="IPR002350">
    <property type="entry name" value="Kazal_dom"/>
</dbReference>
<dbReference type="NCBIfam" id="TIGR00805">
    <property type="entry name" value="oat"/>
    <property type="match status" value="1"/>
</dbReference>
<evidence type="ECO:0000259" key="10">
    <source>
        <dbReference type="PROSITE" id="PS51465"/>
    </source>
</evidence>
<protein>
    <recommendedName>
        <fullName evidence="8">Solute carrier organic anion transporter family member</fullName>
    </recommendedName>
</protein>
<feature type="transmembrane region" description="Helical" evidence="8">
    <location>
        <begin position="628"/>
        <end position="648"/>
    </location>
</feature>
<keyword evidence="8" id="KW-0813">Transport</keyword>
<feature type="transmembrane region" description="Helical" evidence="8">
    <location>
        <begin position="92"/>
        <end position="112"/>
    </location>
</feature>
<dbReference type="PROSITE" id="PS51465">
    <property type="entry name" value="KAZAL_2"/>
    <property type="match status" value="1"/>
</dbReference>
<feature type="transmembrane region" description="Helical" evidence="8">
    <location>
        <begin position="576"/>
        <end position="595"/>
    </location>
</feature>
<dbReference type="Gene3D" id="1.20.1250.20">
    <property type="entry name" value="MFS general substrate transporter like domains"/>
    <property type="match status" value="1"/>
</dbReference>
<dbReference type="Pfam" id="PF03137">
    <property type="entry name" value="OATP"/>
    <property type="match status" value="1"/>
</dbReference>
<comment type="caution">
    <text evidence="11">The sequence shown here is derived from an EMBL/GenBank/DDBJ whole genome shotgun (WGS) entry which is preliminary data.</text>
</comment>
<feature type="transmembrane region" description="Helical" evidence="8">
    <location>
        <begin position="51"/>
        <end position="72"/>
    </location>
</feature>
<evidence type="ECO:0000256" key="7">
    <source>
        <dbReference type="ARBA" id="ARBA00023157"/>
    </source>
</evidence>
<evidence type="ECO:0000256" key="4">
    <source>
        <dbReference type="ARBA" id="ARBA00022692"/>
    </source>
</evidence>
<name>A0A210PZA1_MIZYE</name>
<gene>
    <name evidence="11" type="ORF">KP79_PYT23921</name>
</gene>
<dbReference type="AlphaFoldDB" id="A0A210PZA1"/>
<dbReference type="PANTHER" id="PTHR11388:SF76">
    <property type="entry name" value="SOLUTE CARRIER ORGANIC ANION TRANSPORTER FAMILY MEMBER"/>
    <property type="match status" value="1"/>
</dbReference>
<evidence type="ECO:0000313" key="12">
    <source>
        <dbReference type="Proteomes" id="UP000242188"/>
    </source>
</evidence>
<feature type="transmembrane region" description="Helical" evidence="8">
    <location>
        <begin position="357"/>
        <end position="378"/>
    </location>
</feature>
<feature type="transmembrane region" description="Helical" evidence="8">
    <location>
        <begin position="293"/>
        <end position="316"/>
    </location>
</feature>
<feature type="transmembrane region" description="Helical" evidence="8">
    <location>
        <begin position="212"/>
        <end position="229"/>
    </location>
</feature>
<keyword evidence="8" id="KW-0406">Ion transport</keyword>
<keyword evidence="6 8" id="KW-0472">Membrane</keyword>
<dbReference type="SUPFAM" id="SSF100895">
    <property type="entry name" value="Kazal-type serine protease inhibitors"/>
    <property type="match status" value="1"/>
</dbReference>
<feature type="transmembrane region" description="Helical" evidence="8">
    <location>
        <begin position="398"/>
        <end position="416"/>
    </location>
</feature>
<dbReference type="GO" id="GO:0015347">
    <property type="term" value="F:sodium-independent organic anion transmembrane transporter activity"/>
    <property type="evidence" value="ECO:0007669"/>
    <property type="project" value="TreeGrafter"/>
</dbReference>
<dbReference type="CDD" id="cd17336">
    <property type="entry name" value="MFS_SLCO_OATP"/>
    <property type="match status" value="1"/>
</dbReference>
<keyword evidence="4 8" id="KW-0812">Transmembrane</keyword>
<dbReference type="SUPFAM" id="SSF103473">
    <property type="entry name" value="MFS general substrate transporter"/>
    <property type="match status" value="1"/>
</dbReference>
<dbReference type="GO" id="GO:0016323">
    <property type="term" value="C:basolateral plasma membrane"/>
    <property type="evidence" value="ECO:0007669"/>
    <property type="project" value="TreeGrafter"/>
</dbReference>
<dbReference type="GO" id="GO:0043252">
    <property type="term" value="P:sodium-independent organic anion transport"/>
    <property type="evidence" value="ECO:0007669"/>
    <property type="project" value="TreeGrafter"/>
</dbReference>
<accession>A0A210PZA1</accession>
<feature type="transmembrane region" description="Helical" evidence="8">
    <location>
        <begin position="537"/>
        <end position="556"/>
    </location>
</feature>
<dbReference type="InterPro" id="IPR004156">
    <property type="entry name" value="OATP"/>
</dbReference>
<comment type="subcellular location">
    <subcellularLocation>
        <location evidence="1 8">Cell membrane</location>
        <topology evidence="1 8">Multi-pass membrane protein</topology>
    </subcellularLocation>
</comment>
<keyword evidence="12" id="KW-1185">Reference proteome</keyword>
<feature type="transmembrane region" description="Helical" evidence="8">
    <location>
        <begin position="119"/>
        <end position="141"/>
    </location>
</feature>
<organism evidence="11 12">
    <name type="scientific">Mizuhopecten yessoensis</name>
    <name type="common">Japanese scallop</name>
    <name type="synonym">Patinopecten yessoensis</name>
    <dbReference type="NCBI Taxonomy" id="6573"/>
    <lineage>
        <taxon>Eukaryota</taxon>
        <taxon>Metazoa</taxon>
        <taxon>Spiralia</taxon>
        <taxon>Lophotrochozoa</taxon>
        <taxon>Mollusca</taxon>
        <taxon>Bivalvia</taxon>
        <taxon>Autobranchia</taxon>
        <taxon>Pteriomorphia</taxon>
        <taxon>Pectinida</taxon>
        <taxon>Pectinoidea</taxon>
        <taxon>Pectinidae</taxon>
        <taxon>Mizuhopecten</taxon>
    </lineage>
</organism>
<feature type="region of interest" description="Disordered" evidence="9">
    <location>
        <begin position="676"/>
        <end position="697"/>
    </location>
</feature>
<dbReference type="InterPro" id="IPR036259">
    <property type="entry name" value="MFS_trans_sf"/>
</dbReference>
<keyword evidence="7" id="KW-1015">Disulfide bond</keyword>
<feature type="transmembrane region" description="Helical" evidence="8">
    <location>
        <begin position="249"/>
        <end position="273"/>
    </location>
</feature>
<keyword evidence="5 8" id="KW-1133">Transmembrane helix</keyword>
<evidence type="ECO:0000256" key="8">
    <source>
        <dbReference type="RuleBase" id="RU362056"/>
    </source>
</evidence>
<dbReference type="Pfam" id="PF07648">
    <property type="entry name" value="Kazal_2"/>
    <property type="match status" value="1"/>
</dbReference>
<evidence type="ECO:0000256" key="6">
    <source>
        <dbReference type="ARBA" id="ARBA00023136"/>
    </source>
</evidence>
<evidence type="ECO:0000256" key="2">
    <source>
        <dbReference type="ARBA" id="ARBA00009657"/>
    </source>
</evidence>
<comment type="similarity">
    <text evidence="2 8">Belongs to the organo anion transporter (TC 2.A.60) family.</text>
</comment>
<evidence type="ECO:0000256" key="1">
    <source>
        <dbReference type="ARBA" id="ARBA00004651"/>
    </source>
</evidence>
<dbReference type="Proteomes" id="UP000242188">
    <property type="component" value="Unassembled WGS sequence"/>
</dbReference>
<dbReference type="PANTHER" id="PTHR11388">
    <property type="entry name" value="ORGANIC ANION TRANSPORTER"/>
    <property type="match status" value="1"/>
</dbReference>
<keyword evidence="3" id="KW-1003">Cell membrane</keyword>
<feature type="compositionally biased region" description="Polar residues" evidence="9">
    <location>
        <begin position="681"/>
        <end position="697"/>
    </location>
</feature>
<evidence type="ECO:0000256" key="9">
    <source>
        <dbReference type="SAM" id="MobiDB-lite"/>
    </source>
</evidence>
<feature type="domain" description="Kazal-like" evidence="10">
    <location>
        <begin position="469"/>
        <end position="522"/>
    </location>
</feature>
<dbReference type="InterPro" id="IPR036058">
    <property type="entry name" value="Kazal_dom_sf"/>
</dbReference>
<proteinExistence type="inferred from homology"/>
<dbReference type="OrthoDB" id="5062115at2759"/>
<evidence type="ECO:0000256" key="5">
    <source>
        <dbReference type="ARBA" id="ARBA00022989"/>
    </source>
</evidence>
<dbReference type="GO" id="GO:0006811">
    <property type="term" value="P:monoatomic ion transport"/>
    <property type="evidence" value="ECO:0007669"/>
    <property type="project" value="UniProtKB-KW"/>
</dbReference>
<evidence type="ECO:0000256" key="3">
    <source>
        <dbReference type="ARBA" id="ARBA00022475"/>
    </source>
</evidence>
<dbReference type="EMBL" id="NEDP02005359">
    <property type="protein sequence ID" value="OWF41739.1"/>
    <property type="molecule type" value="Genomic_DNA"/>
</dbReference>